<dbReference type="Gene3D" id="3.30.1300.30">
    <property type="entry name" value="GSPII I/J protein-like"/>
    <property type="match status" value="2"/>
</dbReference>
<accession>A0A844AWF8</accession>
<dbReference type="Pfam" id="PF03934">
    <property type="entry name" value="T2SSK"/>
    <property type="match status" value="1"/>
</dbReference>
<dbReference type="GO" id="GO:0005886">
    <property type="term" value="C:plasma membrane"/>
    <property type="evidence" value="ECO:0007669"/>
    <property type="project" value="UniProtKB-SubCell"/>
</dbReference>
<proteinExistence type="inferred from homology"/>
<comment type="similarity">
    <text evidence="2 10">Belongs to the GSP K family.</text>
</comment>
<comment type="subcellular location">
    <subcellularLocation>
        <location evidence="1 10">Cell inner membrane</location>
    </subcellularLocation>
</comment>
<keyword evidence="6" id="KW-0812">Transmembrane</keyword>
<organism evidence="13 14">
    <name type="scientific">Caenimonas koreensis DSM 17982</name>
    <dbReference type="NCBI Taxonomy" id="1121255"/>
    <lineage>
        <taxon>Bacteria</taxon>
        <taxon>Pseudomonadati</taxon>
        <taxon>Pseudomonadota</taxon>
        <taxon>Betaproteobacteria</taxon>
        <taxon>Burkholderiales</taxon>
        <taxon>Comamonadaceae</taxon>
        <taxon>Caenimonas</taxon>
    </lineage>
</organism>
<dbReference type="InterPro" id="IPR010994">
    <property type="entry name" value="RuvA_2-like"/>
</dbReference>
<evidence type="ECO:0000259" key="12">
    <source>
        <dbReference type="Pfam" id="PF21687"/>
    </source>
</evidence>
<dbReference type="Gene3D" id="1.10.40.60">
    <property type="entry name" value="EpsJ-like"/>
    <property type="match status" value="3"/>
</dbReference>
<dbReference type="SUPFAM" id="SSF47781">
    <property type="entry name" value="RuvA domain 2-like"/>
    <property type="match status" value="1"/>
</dbReference>
<keyword evidence="3 10" id="KW-0813">Transport</keyword>
<dbReference type="PIRSF" id="PIRSF002786">
    <property type="entry name" value="XcpX"/>
    <property type="match status" value="1"/>
</dbReference>
<dbReference type="PANTHER" id="PTHR38831:SF1">
    <property type="entry name" value="TYPE II SECRETION SYSTEM PROTEIN K-RELATED"/>
    <property type="match status" value="1"/>
</dbReference>
<evidence type="ECO:0000256" key="5">
    <source>
        <dbReference type="ARBA" id="ARBA00022519"/>
    </source>
</evidence>
<comment type="caution">
    <text evidence="13">The sequence shown here is derived from an EMBL/GenBank/DDBJ whole genome shotgun (WGS) entry which is preliminary data.</text>
</comment>
<keyword evidence="8" id="KW-1133">Transmembrane helix</keyword>
<evidence type="ECO:0000256" key="6">
    <source>
        <dbReference type="ARBA" id="ARBA00022692"/>
    </source>
</evidence>
<evidence type="ECO:0000256" key="9">
    <source>
        <dbReference type="ARBA" id="ARBA00023136"/>
    </source>
</evidence>
<dbReference type="GO" id="GO:0009306">
    <property type="term" value="P:protein secretion"/>
    <property type="evidence" value="ECO:0007669"/>
    <property type="project" value="InterPro"/>
</dbReference>
<dbReference type="InterPro" id="IPR038072">
    <property type="entry name" value="GspK_central_sf"/>
</dbReference>
<evidence type="ECO:0000313" key="14">
    <source>
        <dbReference type="Proteomes" id="UP000487350"/>
    </source>
</evidence>
<dbReference type="SUPFAM" id="SSF158544">
    <property type="entry name" value="GspK insert domain-like"/>
    <property type="match status" value="1"/>
</dbReference>
<dbReference type="InterPro" id="IPR049179">
    <property type="entry name" value="T2SSK_SAM-like_2nd"/>
</dbReference>
<keyword evidence="7" id="KW-0653">Protein transport</keyword>
<sequence length="306" mass="32941">MAMLTVALVAVFASSALWQQWRALEVERAERVRVQAGWILAGAFDWARLVLREDARAGSVDHLAEPWAVGLQESRLSEFLAAQGGTVSDAGADMLEAFLSGQITDLQSRLNITNLIADGRISQADVRSFERLFESLSLPPSELQTIVDNLLLAASRPTGDAAAQGKAPLMPTRIEQLAWLGATQQTITALRPYVTVLPVRTSVNINTASAEVIHAAVDGLGMSDARRLVEARARAPFRTLAEAKKVLGGAEGALGDSDAAIGVASRFFEILARLRLDGVVVEERCAVERDLLNVQPLWVEKVLAPA</sequence>
<keyword evidence="14" id="KW-1185">Reference proteome</keyword>
<evidence type="ECO:0000256" key="3">
    <source>
        <dbReference type="ARBA" id="ARBA00022448"/>
    </source>
</evidence>
<evidence type="ECO:0000256" key="1">
    <source>
        <dbReference type="ARBA" id="ARBA00004533"/>
    </source>
</evidence>
<dbReference type="OrthoDB" id="5293133at2"/>
<keyword evidence="5 10" id="KW-0997">Cell inner membrane</keyword>
<dbReference type="Proteomes" id="UP000487350">
    <property type="component" value="Unassembled WGS sequence"/>
</dbReference>
<reference evidence="13 14" key="1">
    <citation type="submission" date="2019-11" db="EMBL/GenBank/DDBJ databases">
        <title>Caenimonas koreensis gen. nov., sp. nov., isolated from activated sludge.</title>
        <authorList>
            <person name="Seung H.R."/>
        </authorList>
    </citation>
    <scope>NUCLEOTIDE SEQUENCE [LARGE SCALE GENOMIC DNA]</scope>
    <source>
        <strain evidence="13 14">EMB320</strain>
    </source>
</reference>
<feature type="domain" description="T2SS protein K first SAM-like" evidence="12">
    <location>
        <begin position="108"/>
        <end position="198"/>
    </location>
</feature>
<dbReference type="PANTHER" id="PTHR38831">
    <property type="entry name" value="TYPE II SECRETION SYSTEM PROTEIN K"/>
    <property type="match status" value="1"/>
</dbReference>
<evidence type="ECO:0000256" key="2">
    <source>
        <dbReference type="ARBA" id="ARBA00007246"/>
    </source>
</evidence>
<dbReference type="AlphaFoldDB" id="A0A844AWF8"/>
<dbReference type="InterPro" id="IPR049031">
    <property type="entry name" value="T2SSK_SAM-like_1st"/>
</dbReference>
<evidence type="ECO:0000259" key="11">
    <source>
        <dbReference type="Pfam" id="PF03934"/>
    </source>
</evidence>
<evidence type="ECO:0000256" key="4">
    <source>
        <dbReference type="ARBA" id="ARBA00022475"/>
    </source>
</evidence>
<evidence type="ECO:0000256" key="8">
    <source>
        <dbReference type="ARBA" id="ARBA00022989"/>
    </source>
</evidence>
<dbReference type="EMBL" id="WJBU01000005">
    <property type="protein sequence ID" value="MRD46708.1"/>
    <property type="molecule type" value="Genomic_DNA"/>
</dbReference>
<name>A0A844AWF8_9BURK</name>
<protein>
    <recommendedName>
        <fullName evidence="10">Type II secretion system protein K</fullName>
    </recommendedName>
</protein>
<evidence type="ECO:0000313" key="13">
    <source>
        <dbReference type="EMBL" id="MRD46708.1"/>
    </source>
</evidence>
<dbReference type="NCBIfam" id="NF037980">
    <property type="entry name" value="T2SS_GspK"/>
    <property type="match status" value="1"/>
</dbReference>
<gene>
    <name evidence="13" type="ORF">GHT07_05440</name>
</gene>
<dbReference type="InterPro" id="IPR005628">
    <property type="entry name" value="GspK"/>
</dbReference>
<keyword evidence="4 10" id="KW-1003">Cell membrane</keyword>
<dbReference type="Pfam" id="PF21687">
    <property type="entry name" value="T2SSK_1st"/>
    <property type="match status" value="1"/>
</dbReference>
<evidence type="ECO:0000256" key="7">
    <source>
        <dbReference type="ARBA" id="ARBA00022927"/>
    </source>
</evidence>
<keyword evidence="9 10" id="KW-0472">Membrane</keyword>
<evidence type="ECO:0000256" key="10">
    <source>
        <dbReference type="PIRNR" id="PIRNR002786"/>
    </source>
</evidence>
<feature type="domain" description="T2SS protein K second SAM-like" evidence="11">
    <location>
        <begin position="203"/>
        <end position="254"/>
    </location>
</feature>